<dbReference type="EMBL" id="QPFP01000073">
    <property type="protein sequence ID" value="TEB23801.1"/>
    <property type="molecule type" value="Genomic_DNA"/>
</dbReference>
<protein>
    <submittedName>
        <fullName evidence="2">Uncharacterized protein</fullName>
    </submittedName>
</protein>
<comment type="caution">
    <text evidence="2">The sequence shown here is derived from an EMBL/GenBank/DDBJ whole genome shotgun (WGS) entry which is preliminary data.</text>
</comment>
<dbReference type="Proteomes" id="UP000298030">
    <property type="component" value="Unassembled WGS sequence"/>
</dbReference>
<organism evidence="2 3">
    <name type="scientific">Coprinellus micaceus</name>
    <name type="common">Glistening ink-cap mushroom</name>
    <name type="synonym">Coprinus micaceus</name>
    <dbReference type="NCBI Taxonomy" id="71717"/>
    <lineage>
        <taxon>Eukaryota</taxon>
        <taxon>Fungi</taxon>
        <taxon>Dikarya</taxon>
        <taxon>Basidiomycota</taxon>
        <taxon>Agaricomycotina</taxon>
        <taxon>Agaricomycetes</taxon>
        <taxon>Agaricomycetidae</taxon>
        <taxon>Agaricales</taxon>
        <taxon>Agaricineae</taxon>
        <taxon>Psathyrellaceae</taxon>
        <taxon>Coprinellus</taxon>
    </lineage>
</organism>
<accession>A0A4Y7SQ10</accession>
<evidence type="ECO:0000256" key="1">
    <source>
        <dbReference type="SAM" id="MobiDB-lite"/>
    </source>
</evidence>
<dbReference type="AlphaFoldDB" id="A0A4Y7SQ10"/>
<keyword evidence="3" id="KW-1185">Reference proteome</keyword>
<reference evidence="2 3" key="1">
    <citation type="journal article" date="2019" name="Nat. Ecol. Evol.">
        <title>Megaphylogeny resolves global patterns of mushroom evolution.</title>
        <authorList>
            <person name="Varga T."/>
            <person name="Krizsan K."/>
            <person name="Foldi C."/>
            <person name="Dima B."/>
            <person name="Sanchez-Garcia M."/>
            <person name="Sanchez-Ramirez S."/>
            <person name="Szollosi G.J."/>
            <person name="Szarkandi J.G."/>
            <person name="Papp V."/>
            <person name="Albert L."/>
            <person name="Andreopoulos W."/>
            <person name="Angelini C."/>
            <person name="Antonin V."/>
            <person name="Barry K.W."/>
            <person name="Bougher N.L."/>
            <person name="Buchanan P."/>
            <person name="Buyck B."/>
            <person name="Bense V."/>
            <person name="Catcheside P."/>
            <person name="Chovatia M."/>
            <person name="Cooper J."/>
            <person name="Damon W."/>
            <person name="Desjardin D."/>
            <person name="Finy P."/>
            <person name="Geml J."/>
            <person name="Haridas S."/>
            <person name="Hughes K."/>
            <person name="Justo A."/>
            <person name="Karasinski D."/>
            <person name="Kautmanova I."/>
            <person name="Kiss B."/>
            <person name="Kocsube S."/>
            <person name="Kotiranta H."/>
            <person name="LaButti K.M."/>
            <person name="Lechner B.E."/>
            <person name="Liimatainen K."/>
            <person name="Lipzen A."/>
            <person name="Lukacs Z."/>
            <person name="Mihaltcheva S."/>
            <person name="Morgado L.N."/>
            <person name="Niskanen T."/>
            <person name="Noordeloos M.E."/>
            <person name="Ohm R.A."/>
            <person name="Ortiz-Santana B."/>
            <person name="Ovrebo C."/>
            <person name="Racz N."/>
            <person name="Riley R."/>
            <person name="Savchenko A."/>
            <person name="Shiryaev A."/>
            <person name="Soop K."/>
            <person name="Spirin V."/>
            <person name="Szebenyi C."/>
            <person name="Tomsovsky M."/>
            <person name="Tulloss R.E."/>
            <person name="Uehling J."/>
            <person name="Grigoriev I.V."/>
            <person name="Vagvolgyi C."/>
            <person name="Papp T."/>
            <person name="Martin F.M."/>
            <person name="Miettinen O."/>
            <person name="Hibbett D.S."/>
            <person name="Nagy L.G."/>
        </authorList>
    </citation>
    <scope>NUCLEOTIDE SEQUENCE [LARGE SCALE GENOMIC DNA]</scope>
    <source>
        <strain evidence="2 3">FP101781</strain>
    </source>
</reference>
<gene>
    <name evidence="2" type="ORF">FA13DRAFT_1397360</name>
</gene>
<sequence length="55" mass="6064">MHSPSPPPLTDIASNDDAPRPHLHPAYLIAPHPPKCDNRSASRWSEMVLPSERLG</sequence>
<feature type="region of interest" description="Disordered" evidence="1">
    <location>
        <begin position="1"/>
        <end position="55"/>
    </location>
</feature>
<proteinExistence type="predicted"/>
<evidence type="ECO:0000313" key="2">
    <source>
        <dbReference type="EMBL" id="TEB23801.1"/>
    </source>
</evidence>
<name>A0A4Y7SQ10_COPMI</name>
<evidence type="ECO:0000313" key="3">
    <source>
        <dbReference type="Proteomes" id="UP000298030"/>
    </source>
</evidence>